<protein>
    <submittedName>
        <fullName evidence="1">Uncharacterized protein</fullName>
    </submittedName>
</protein>
<dbReference type="EMBL" id="UINC01078716">
    <property type="protein sequence ID" value="SVC20060.1"/>
    <property type="molecule type" value="Genomic_DNA"/>
</dbReference>
<accession>A0A381XC55</accession>
<evidence type="ECO:0000313" key="1">
    <source>
        <dbReference type="EMBL" id="SVA62304.1"/>
    </source>
</evidence>
<reference evidence="1" key="1">
    <citation type="submission" date="2018-05" db="EMBL/GenBank/DDBJ databases">
        <authorList>
            <person name="Lanie J.A."/>
            <person name="Ng W.-L."/>
            <person name="Kazmierczak K.M."/>
            <person name="Andrzejewski T.M."/>
            <person name="Davidsen T.M."/>
            <person name="Wayne K.J."/>
            <person name="Tettelin H."/>
            <person name="Glass J.I."/>
            <person name="Rusch D."/>
            <person name="Podicherti R."/>
            <person name="Tsui H.-C.T."/>
            <person name="Winkler M.E."/>
        </authorList>
    </citation>
    <scope>NUCLEOTIDE SEQUENCE</scope>
</reference>
<proteinExistence type="predicted"/>
<sequence>MELRMIESKNTMSLLMVLVTFTWALSGIATKYLSFYISEN</sequence>
<dbReference type="AlphaFoldDB" id="A0A381XC55"/>
<organism evidence="1">
    <name type="scientific">marine metagenome</name>
    <dbReference type="NCBI Taxonomy" id="408172"/>
    <lineage>
        <taxon>unclassified sequences</taxon>
        <taxon>metagenomes</taxon>
        <taxon>ecological metagenomes</taxon>
    </lineage>
</organism>
<name>A0A381XC55_9ZZZZ</name>
<evidence type="ECO:0000313" key="2">
    <source>
        <dbReference type="EMBL" id="SVC20060.1"/>
    </source>
</evidence>
<dbReference type="EMBL" id="UINC01014636">
    <property type="protein sequence ID" value="SVA62304.1"/>
    <property type="molecule type" value="Genomic_DNA"/>
</dbReference>
<gene>
    <name evidence="1" type="ORF">METZ01_LOCUS115158</name>
    <name evidence="2" type="ORF">METZ01_LOCUS272914</name>
</gene>
<feature type="non-terminal residue" evidence="1">
    <location>
        <position position="40"/>
    </location>
</feature>